<sequence>MIDLKEQNQLRKNGLNFKNDFDRLLELIKDDGFFINLVNELEPVIKRININNEKFCGSVFWNRFDGTFKIDGALSELVFMNNDPELDFLSYFPVLKFNKSFFYQKKLCELYKLDKTEITVETVFKNKMLFAKFLKSKITSTLKSDYKKYLVANLSNNYDFFYSKWRNKIGYPIDVLSIEAQFHHFWQKTELFTFRDKTEGTSFNVVQDGYVIDDRLNSTGRTIKVRSILFDNYDDFCNFKFRYNYGLYLDELVDMALIEIEKSTTDSKVKGVLFKFLGQFQKEFPEKIAESYCNDEDNFLRILDSDVKNLEKLLYDGIDLFGSSKLGSPYFNSSRISEAWKNEQINKKIMEFLEKNSSRPAEYFSEFSYYNLDKVYAIALENKIPITETFTTIQDFKERIKLFNHPIIYCPVKISDRGQIKLCGSATNKYYFEKENEKFRTIEDGLISTNSKTTKLVKETVENLLKLPFNFLNDSEKDHLQFVLRMETVD</sequence>
<dbReference type="EMBL" id="JABZRE010000001">
    <property type="protein sequence ID" value="MBF1306301.1"/>
    <property type="molecule type" value="Genomic_DNA"/>
</dbReference>
<dbReference type="RefSeq" id="WP_278476775.1">
    <property type="nucleotide sequence ID" value="NZ_JABZRE010000001.1"/>
</dbReference>
<reference evidence="1" key="1">
    <citation type="submission" date="2020-04" db="EMBL/GenBank/DDBJ databases">
        <title>Deep metagenomics examines the oral microbiome during advanced dental caries in children, revealing novel taxa and co-occurrences with host molecules.</title>
        <authorList>
            <person name="Baker J.L."/>
            <person name="Morton J.T."/>
            <person name="Dinis M."/>
            <person name="Alvarez R."/>
            <person name="Tran N.C."/>
            <person name="Knight R."/>
            <person name="Edlund A."/>
        </authorList>
    </citation>
    <scope>NUCLEOTIDE SEQUENCE</scope>
    <source>
        <strain evidence="1">JCVI_23_bin.11</strain>
    </source>
</reference>
<name>A0A930E380_9FIRM</name>
<organism evidence="1 2">
    <name type="scientific">Parvimonas micra</name>
    <dbReference type="NCBI Taxonomy" id="33033"/>
    <lineage>
        <taxon>Bacteria</taxon>
        <taxon>Bacillati</taxon>
        <taxon>Bacillota</taxon>
        <taxon>Tissierellia</taxon>
        <taxon>Tissierellales</taxon>
        <taxon>Peptoniphilaceae</taxon>
        <taxon>Parvimonas</taxon>
    </lineage>
</organism>
<evidence type="ECO:0000313" key="2">
    <source>
        <dbReference type="Proteomes" id="UP000758611"/>
    </source>
</evidence>
<proteinExistence type="predicted"/>
<evidence type="ECO:0000313" key="1">
    <source>
        <dbReference type="EMBL" id="MBF1306301.1"/>
    </source>
</evidence>
<dbReference type="AlphaFoldDB" id="A0A930E380"/>
<accession>A0A930E380</accession>
<dbReference type="Proteomes" id="UP000758611">
    <property type="component" value="Unassembled WGS sequence"/>
</dbReference>
<gene>
    <name evidence="1" type="ORF">HXM94_00740</name>
</gene>
<protein>
    <submittedName>
        <fullName evidence="1">Uncharacterized protein</fullName>
    </submittedName>
</protein>
<comment type="caution">
    <text evidence="1">The sequence shown here is derived from an EMBL/GenBank/DDBJ whole genome shotgun (WGS) entry which is preliminary data.</text>
</comment>